<proteinExistence type="predicted"/>
<sequence length="309" mass="33127">MTGLASTVYGVDFGAGERNAGRKTWIARGAVDDGGVRVTHCETVESAFDGDPKRRNEALAALVGFLSGEGAWETGDGDKYRVEDDTAVGLDFPFGLPAAVLGDEFENWRAFVEVFPDGLPPADDWDGNVVDDPRSLSAWGSHRARENDETDCVHCKRETDATVGAQPPYGIVGKYITYHGIVSVLSEVRDAVTVAPMETDGHTAPEDGPFVLEAYPAGTLGRLGLYRTGYKGTGETEGRRRERNLCGLEQSVDALEIERSVVETATGNPGGDALDAVVAAVATYEATRSADTLAPDEAHYDDREGYIYV</sequence>
<evidence type="ECO:0000313" key="1">
    <source>
        <dbReference type="EMBL" id="SDM44743.1"/>
    </source>
</evidence>
<dbReference type="EMBL" id="FNIA01000002">
    <property type="protein sequence ID" value="SDM44743.1"/>
    <property type="molecule type" value="Genomic_DNA"/>
</dbReference>
<dbReference type="STRING" id="996166.SAMN05192554_102238"/>
<reference evidence="1 2" key="1">
    <citation type="submission" date="2016-10" db="EMBL/GenBank/DDBJ databases">
        <authorList>
            <person name="de Groot N.N."/>
        </authorList>
    </citation>
    <scope>NUCLEOTIDE SEQUENCE [LARGE SCALE GENOMIC DNA]</scope>
    <source>
        <strain evidence="2">EB21,IBRC-M 10013,KCTC 4048</strain>
    </source>
</reference>
<dbReference type="Pfam" id="PF04250">
    <property type="entry name" value="DUF429"/>
    <property type="match status" value="1"/>
</dbReference>
<protein>
    <recommendedName>
        <fullName evidence="3">DUF429 domain-containing protein</fullName>
    </recommendedName>
</protein>
<evidence type="ECO:0000313" key="2">
    <source>
        <dbReference type="Proteomes" id="UP000199370"/>
    </source>
</evidence>
<evidence type="ECO:0008006" key="3">
    <source>
        <dbReference type="Google" id="ProtNLM"/>
    </source>
</evidence>
<name>A0A1G9TAK3_9EURY</name>
<dbReference type="RefSeq" id="WP_089731462.1">
    <property type="nucleotide sequence ID" value="NZ_FNIA01000002.1"/>
</dbReference>
<dbReference type="AlphaFoldDB" id="A0A1G9TAK3"/>
<accession>A0A1G9TAK3</accession>
<keyword evidence="2" id="KW-1185">Reference proteome</keyword>
<dbReference type="InterPro" id="IPR007362">
    <property type="entry name" value="DUF429"/>
</dbReference>
<dbReference type="OrthoDB" id="137783at2157"/>
<gene>
    <name evidence="1" type="ORF">SAMN05192554_102238</name>
</gene>
<organism evidence="1 2">
    <name type="scientific">Haloarchaeobius iranensis</name>
    <dbReference type="NCBI Taxonomy" id="996166"/>
    <lineage>
        <taxon>Archaea</taxon>
        <taxon>Methanobacteriati</taxon>
        <taxon>Methanobacteriota</taxon>
        <taxon>Stenosarchaea group</taxon>
        <taxon>Halobacteria</taxon>
        <taxon>Halobacteriales</taxon>
        <taxon>Halorubellaceae</taxon>
        <taxon>Haloarchaeobius</taxon>
    </lineage>
</organism>
<dbReference type="Proteomes" id="UP000199370">
    <property type="component" value="Unassembled WGS sequence"/>
</dbReference>